<dbReference type="AlphaFoldDB" id="A0A090VSI0"/>
<dbReference type="EMBL" id="BBNR01000012">
    <property type="protein sequence ID" value="GAL67700.1"/>
    <property type="molecule type" value="Genomic_DNA"/>
</dbReference>
<sequence length="219" mass="25153">MRLSELIINDIKPVKSSSKISELQELFNQLTYSHIPVQDNNGVFAGTFFETDVHCFDSDKLVSDYLYSLEDFYVRENTMWLDVLEAFAQNSANIMPVLNEKGDYIGYYELNDVISLFNESPFFYEAGGVLVVEKNINDYSFSEISQIVESNNGKLLGAFISKMKNDIVQVTLKIGNTGLNDIIQTFRRYSYNIASGHEEDSFTQSLKERSDYLRKYLNI</sequence>
<accession>A0A090VSI0</accession>
<evidence type="ECO:0000259" key="1">
    <source>
        <dbReference type="Pfam" id="PF00571"/>
    </source>
</evidence>
<feature type="domain" description="CBS" evidence="1">
    <location>
        <begin position="72"/>
        <end position="117"/>
    </location>
</feature>
<dbReference type="STRING" id="504487.JCM19538_1673"/>
<dbReference type="InterPro" id="IPR046342">
    <property type="entry name" value="CBS_dom_sf"/>
</dbReference>
<dbReference type="Gene3D" id="3.10.580.10">
    <property type="entry name" value="CBS-domain"/>
    <property type="match status" value="1"/>
</dbReference>
<dbReference type="EMBL" id="BBNS01000018">
    <property type="protein sequence ID" value="GAL72008.1"/>
    <property type="molecule type" value="Genomic_DNA"/>
</dbReference>
<comment type="caution">
    <text evidence="2">The sequence shown here is derived from an EMBL/GenBank/DDBJ whole genome shotgun (WGS) entry which is preliminary data.</text>
</comment>
<dbReference type="Proteomes" id="UP000030184">
    <property type="component" value="Unassembled WGS sequence"/>
</dbReference>
<dbReference type="OrthoDB" id="1523762at2"/>
<reference evidence="6" key="1">
    <citation type="journal article" date="2014" name="Genome Announc.">
        <title>Draft Genome Sequence of Marine Flavobacterium Jejuia pallidilutea Strain 11shimoA1 and Pigmentation Mutants.</title>
        <authorList>
            <person name="Takatani N."/>
            <person name="Nakanishi M."/>
            <person name="Meirelles P."/>
            <person name="Mino S."/>
            <person name="Suda W."/>
            <person name="Oshima K."/>
            <person name="Hattori M."/>
            <person name="Ohkuma M."/>
            <person name="Hosokawa M."/>
            <person name="Miyashita K."/>
            <person name="Thompson F.L."/>
            <person name="Niwa A."/>
            <person name="Sawabe T."/>
            <person name="Sawabe T."/>
        </authorList>
    </citation>
    <scope>NUCLEOTIDE SEQUENCE [LARGE SCALE GENOMIC DNA]</scope>
    <source>
        <strain evidence="6">JCM 19538</strain>
    </source>
</reference>
<evidence type="ECO:0000313" key="2">
    <source>
        <dbReference type="EMBL" id="GAL67700.1"/>
    </source>
</evidence>
<dbReference type="Proteomes" id="UP000029646">
    <property type="component" value="Unassembled WGS sequence"/>
</dbReference>
<evidence type="ECO:0000313" key="3">
    <source>
        <dbReference type="EMBL" id="GAL72008.1"/>
    </source>
</evidence>
<keyword evidence="6" id="KW-1185">Reference proteome</keyword>
<dbReference type="Proteomes" id="UP000029641">
    <property type="component" value="Unassembled WGS sequence"/>
</dbReference>
<dbReference type="RefSeq" id="WP_042244321.1">
    <property type="nucleotide sequence ID" value="NZ_BBNR01000012.1"/>
</dbReference>
<dbReference type="eggNOG" id="COG0517">
    <property type="taxonomic scope" value="Bacteria"/>
</dbReference>
<dbReference type="InterPro" id="IPR000644">
    <property type="entry name" value="CBS_dom"/>
</dbReference>
<dbReference type="CDD" id="cd02205">
    <property type="entry name" value="CBS_pair_SF"/>
    <property type="match status" value="1"/>
</dbReference>
<proteinExistence type="predicted"/>
<evidence type="ECO:0000313" key="4">
    <source>
        <dbReference type="EMBL" id="GAL88347.1"/>
    </source>
</evidence>
<gene>
    <name evidence="2" type="ORF">JCM19301_987</name>
    <name evidence="3" type="ORF">JCM19302_353</name>
    <name evidence="4" type="ORF">JCM19538_1673</name>
</gene>
<protein>
    <submittedName>
        <fullName evidence="2 4">CBS</fullName>
    </submittedName>
</protein>
<organism evidence="2 5">
    <name type="scientific">Jejuia pallidilutea</name>
    <dbReference type="NCBI Taxonomy" id="504487"/>
    <lineage>
        <taxon>Bacteria</taxon>
        <taxon>Pseudomonadati</taxon>
        <taxon>Bacteroidota</taxon>
        <taxon>Flavobacteriia</taxon>
        <taxon>Flavobacteriales</taxon>
        <taxon>Flavobacteriaceae</taxon>
        <taxon>Jejuia</taxon>
    </lineage>
</organism>
<dbReference type="Pfam" id="PF00571">
    <property type="entry name" value="CBS"/>
    <property type="match status" value="1"/>
</dbReference>
<dbReference type="EMBL" id="BBNY01000002">
    <property type="protein sequence ID" value="GAL88347.1"/>
    <property type="molecule type" value="Genomic_DNA"/>
</dbReference>
<evidence type="ECO:0000313" key="6">
    <source>
        <dbReference type="Proteomes" id="UP000030184"/>
    </source>
</evidence>
<name>A0A090VSI0_9FLAO</name>
<evidence type="ECO:0000313" key="5">
    <source>
        <dbReference type="Proteomes" id="UP000029641"/>
    </source>
</evidence>
<dbReference type="SUPFAM" id="SSF54631">
    <property type="entry name" value="CBS-domain pair"/>
    <property type="match status" value="1"/>
</dbReference>